<accession>A0AAE0YH12</accession>
<dbReference type="PANTHER" id="PTHR36902:SF1">
    <property type="entry name" value="ENRICHED IN SURFACE-LABELED PROTEOME PROTEIN 9"/>
    <property type="match status" value="1"/>
</dbReference>
<proteinExistence type="predicted"/>
<keyword evidence="4" id="KW-1185">Reference proteome</keyword>
<keyword evidence="1" id="KW-1133">Transmembrane helix</keyword>
<name>A0AAE0YH12_9GAST</name>
<dbReference type="InterPro" id="IPR058831">
    <property type="entry name" value="LolA-like_dom_2nd"/>
</dbReference>
<dbReference type="Pfam" id="PF25898">
    <property type="entry name" value="LolA_2nd_metazoa"/>
    <property type="match status" value="1"/>
</dbReference>
<evidence type="ECO:0000313" key="3">
    <source>
        <dbReference type="EMBL" id="KAK3743742.1"/>
    </source>
</evidence>
<keyword evidence="1" id="KW-0812">Transmembrane</keyword>
<protein>
    <recommendedName>
        <fullName evidence="2">LolA-like domain-containing protein</fullName>
    </recommendedName>
</protein>
<gene>
    <name evidence="3" type="ORF">RRG08_043474</name>
</gene>
<comment type="caution">
    <text evidence="3">The sequence shown here is derived from an EMBL/GenBank/DDBJ whole genome shotgun (WGS) entry which is preliminary data.</text>
</comment>
<feature type="transmembrane region" description="Helical" evidence="1">
    <location>
        <begin position="685"/>
        <end position="713"/>
    </location>
</feature>
<evidence type="ECO:0000313" key="4">
    <source>
        <dbReference type="Proteomes" id="UP001283361"/>
    </source>
</evidence>
<dbReference type="AlphaFoldDB" id="A0AAE0YH12"/>
<reference evidence="3" key="1">
    <citation type="journal article" date="2023" name="G3 (Bethesda)">
        <title>A reference genome for the long-term kleptoplast-retaining sea slug Elysia crispata morphotype clarki.</title>
        <authorList>
            <person name="Eastman K.E."/>
            <person name="Pendleton A.L."/>
            <person name="Shaikh M.A."/>
            <person name="Suttiyut T."/>
            <person name="Ogas R."/>
            <person name="Tomko P."/>
            <person name="Gavelis G."/>
            <person name="Widhalm J.R."/>
            <person name="Wisecaver J.H."/>
        </authorList>
    </citation>
    <scope>NUCLEOTIDE SEQUENCE</scope>
    <source>
        <strain evidence="3">ECLA1</strain>
    </source>
</reference>
<keyword evidence="1" id="KW-0472">Membrane</keyword>
<organism evidence="3 4">
    <name type="scientific">Elysia crispata</name>
    <name type="common">lettuce slug</name>
    <dbReference type="NCBI Taxonomy" id="231223"/>
    <lineage>
        <taxon>Eukaryota</taxon>
        <taxon>Metazoa</taxon>
        <taxon>Spiralia</taxon>
        <taxon>Lophotrochozoa</taxon>
        <taxon>Mollusca</taxon>
        <taxon>Gastropoda</taxon>
        <taxon>Heterobranchia</taxon>
        <taxon>Euthyneura</taxon>
        <taxon>Panpulmonata</taxon>
        <taxon>Sacoglossa</taxon>
        <taxon>Placobranchoidea</taxon>
        <taxon>Plakobranchidae</taxon>
        <taxon>Elysia</taxon>
    </lineage>
</organism>
<evidence type="ECO:0000256" key="1">
    <source>
        <dbReference type="SAM" id="Phobius"/>
    </source>
</evidence>
<evidence type="ECO:0000259" key="2">
    <source>
        <dbReference type="Pfam" id="PF25898"/>
    </source>
</evidence>
<dbReference type="EMBL" id="JAWDGP010006298">
    <property type="protein sequence ID" value="KAK3743742.1"/>
    <property type="molecule type" value="Genomic_DNA"/>
</dbReference>
<dbReference type="Proteomes" id="UP001283361">
    <property type="component" value="Unassembled WGS sequence"/>
</dbReference>
<dbReference type="PANTHER" id="PTHR36902">
    <property type="entry name" value="ENRICHED IN SURFACE-LABELED PROTEOME PROTEIN 9"/>
    <property type="match status" value="1"/>
</dbReference>
<feature type="domain" description="LolA-like" evidence="2">
    <location>
        <begin position="345"/>
        <end position="557"/>
    </location>
</feature>
<sequence length="716" mass="80518">MHKQQALLGSQEKKVALGLDAASISRDMALEFLCIDLTHRPTALSFEARENASRNQPCTEILAKSYYIAHTHRTVAVVRSGFDHQMCECLETRNTAVLSLLVSADETADRNEICGDIKSNVKDIASEFSFQPQFKVHVEAVMPEMGRIANSWMEFSTSKKMLKATLKSNKWDYAIYEDYEHHQTLIYDFLSGGRGSCKVDPAMGERLGFYLVPDPPEAGKSPAVTDVLRLTGKSGFGSENIILRKTVTKNQKFRSLKVIQYDSCQKIKTSDNSEAIVKVTHLVSNTKLARTESGTVPVQIVFKGKFVSGPKAKDKDGNLKKTPIEHTYNFFHYTTSVGDDDFQTPVGIVCENRKGPSSFPKPPLYIQFGQEVHDSSTSLLFTLRTIYDKEFNFVTEEFFDPKPGRQAVNRFDDFYAGISYNIDHNTGACFATNISQMTMVNDFVKTKDGKIQMMTPEQFWNIEGVEYHYNGKKHFRGLETEAWIGQDANTGFTYEWYFTFGIQHSMNDDAKSEKSDPHRIPYKRMFWPDNTDKHFSNYYFQVDLTEPPLLIDLSPCYINKKFISLFVAGLTLERVEKDETLVLRRAVTTLTKQLSVPFTRISQPQIAFKGDKGYILFDLLGPPKYSSDLITQHTNQPSLDEVVSTLKKLTDDRSLVFEVGNKEIKGEATYEEFAFSSPEGAGGGYSAGALAGLSLAMVVVGLAAGGGGGYWFFIRH</sequence>